<evidence type="ECO:0000313" key="1">
    <source>
        <dbReference type="EMBL" id="OSC96255.1"/>
    </source>
</evidence>
<dbReference type="EMBL" id="KZ084204">
    <property type="protein sequence ID" value="OSC96255.1"/>
    <property type="molecule type" value="Genomic_DNA"/>
</dbReference>
<protein>
    <submittedName>
        <fullName evidence="1">Glycosyltransferase family 1 protein</fullName>
    </submittedName>
</protein>
<sequence>MAAVPAFSEGHRAGDAACMLSGHCRSPSGRYAGRRRPRSSLPARPPPHPHRIFWPFEADQPLNAVRLTEHFSAAYELLEVCTGLGLKPLCRNGKAPAGTLDAVRAEARDVLKRALGEEGAGKRAKALQLREAVRADWEEPSGSGEGEGGASWRDFRAFVGALQAEE</sequence>
<dbReference type="Proteomes" id="UP000193067">
    <property type="component" value="Unassembled WGS sequence"/>
</dbReference>
<dbReference type="AlphaFoldDB" id="A0A1Y2I548"/>
<dbReference type="SUPFAM" id="SSF53756">
    <property type="entry name" value="UDP-Glycosyltransferase/glycogen phosphorylase"/>
    <property type="match status" value="1"/>
</dbReference>
<gene>
    <name evidence="1" type="ORF">PYCCODRAFT_124677</name>
</gene>
<keyword evidence="1" id="KW-0808">Transferase</keyword>
<dbReference type="OrthoDB" id="2751550at2759"/>
<reference evidence="1 2" key="1">
    <citation type="journal article" date="2015" name="Biotechnol. Biofuels">
        <title>Enhanced degradation of softwood versus hardwood by the white-rot fungus Pycnoporus coccineus.</title>
        <authorList>
            <person name="Couturier M."/>
            <person name="Navarro D."/>
            <person name="Chevret D."/>
            <person name="Henrissat B."/>
            <person name="Piumi F."/>
            <person name="Ruiz-Duenas F.J."/>
            <person name="Martinez A.T."/>
            <person name="Grigoriev I.V."/>
            <person name="Riley R."/>
            <person name="Lipzen A."/>
            <person name="Berrin J.G."/>
            <person name="Master E.R."/>
            <person name="Rosso M.N."/>
        </authorList>
    </citation>
    <scope>NUCLEOTIDE SEQUENCE [LARGE SCALE GENOMIC DNA]</scope>
    <source>
        <strain evidence="1 2">BRFM310</strain>
    </source>
</reference>
<dbReference type="GO" id="GO:0016740">
    <property type="term" value="F:transferase activity"/>
    <property type="evidence" value="ECO:0007669"/>
    <property type="project" value="UniProtKB-KW"/>
</dbReference>
<dbReference type="Gene3D" id="3.40.50.2000">
    <property type="entry name" value="Glycogen Phosphorylase B"/>
    <property type="match status" value="1"/>
</dbReference>
<evidence type="ECO:0000313" key="2">
    <source>
        <dbReference type="Proteomes" id="UP000193067"/>
    </source>
</evidence>
<name>A0A1Y2I548_TRAC3</name>
<proteinExistence type="predicted"/>
<keyword evidence="2" id="KW-1185">Reference proteome</keyword>
<accession>A0A1Y2I548</accession>
<organism evidence="1 2">
    <name type="scientific">Trametes coccinea (strain BRFM310)</name>
    <name type="common">Pycnoporus coccineus</name>
    <dbReference type="NCBI Taxonomy" id="1353009"/>
    <lineage>
        <taxon>Eukaryota</taxon>
        <taxon>Fungi</taxon>
        <taxon>Dikarya</taxon>
        <taxon>Basidiomycota</taxon>
        <taxon>Agaricomycotina</taxon>
        <taxon>Agaricomycetes</taxon>
        <taxon>Polyporales</taxon>
        <taxon>Polyporaceae</taxon>
        <taxon>Trametes</taxon>
    </lineage>
</organism>